<gene>
    <name evidence="3" type="ORF">A9179_18805</name>
</gene>
<dbReference type="RefSeq" id="WP_187807793.1">
    <property type="nucleotide sequence ID" value="NZ_LZEU01000001.1"/>
</dbReference>
<reference evidence="3 4" key="1">
    <citation type="submission" date="2016-06" db="EMBL/GenBank/DDBJ databases">
        <authorList>
            <person name="Ramos C."/>
            <person name="Pintado A."/>
            <person name="Crespo-Gomez J.I."/>
        </authorList>
    </citation>
    <scope>NUCLEOTIDE SEQUENCE [LARGE SCALE GENOMIC DNA]</scope>
    <source>
        <strain evidence="3 4">AVO110</strain>
    </source>
</reference>
<evidence type="ECO:0000256" key="1">
    <source>
        <dbReference type="SAM" id="SignalP"/>
    </source>
</evidence>
<evidence type="ECO:0000313" key="3">
    <source>
        <dbReference type="EMBL" id="MBC9252326.1"/>
    </source>
</evidence>
<dbReference type="Pfam" id="PF13449">
    <property type="entry name" value="Phytase-like"/>
    <property type="match status" value="1"/>
</dbReference>
<comment type="caution">
    <text evidence="3">The sequence shown here is derived from an EMBL/GenBank/DDBJ whole genome shotgun (WGS) entry which is preliminary data.</text>
</comment>
<feature type="chain" id="PRO_5046737007" evidence="1">
    <location>
        <begin position="16"/>
        <end position="331"/>
    </location>
</feature>
<dbReference type="Proteomes" id="UP000744555">
    <property type="component" value="Unassembled WGS sequence"/>
</dbReference>
<feature type="domain" description="Phytase-like" evidence="2">
    <location>
        <begin position="43"/>
        <end position="190"/>
    </location>
</feature>
<keyword evidence="1" id="KW-0732">Signal</keyword>
<dbReference type="SUPFAM" id="SSF101898">
    <property type="entry name" value="NHL repeat"/>
    <property type="match status" value="1"/>
</dbReference>
<accession>A0ABR7S448</accession>
<dbReference type="EMBL" id="LZEU01000001">
    <property type="protein sequence ID" value="MBC9252326.1"/>
    <property type="molecule type" value="Genomic_DNA"/>
</dbReference>
<dbReference type="InterPro" id="IPR027372">
    <property type="entry name" value="Phytase-like_dom"/>
</dbReference>
<name>A0ABR7S448_AQUAC</name>
<protein>
    <submittedName>
        <fullName evidence="3">DNA topoisomerase IV</fullName>
    </submittedName>
</protein>
<sequence>MALLAGLFLAGAAHAAEQPAPATAAPAELKLLAQYPVDGMNAGNLSGLARCAGEWLAVSDHDDDRYYRLLPGTAAWQAEAELFSAPPAPASNLPWGLRVRTWTANLLRGGDLDFEDIACDNAGNRYLLSEANAAVLQLPLAGQPEWLHLPASLTRQARASGMLLHYNALLEGIAIEPNGTRLWLAAERERRGLLVLHQKNGGWQCTGGCVLLSEAGRERSPLTPDSQQTYPRDFSALTFFDGKLFSLERLAHRLCRRTLGSGAVEKCWSFAAEASLDSRRYPEPYGTAEALWLEADGLWLGLDNNGQARGDGEQRPLLWHFAAPSGGWSAP</sequence>
<evidence type="ECO:0000259" key="2">
    <source>
        <dbReference type="Pfam" id="PF13449"/>
    </source>
</evidence>
<organism evidence="3 4">
    <name type="scientific">Aquipseudomonas alcaligenes</name>
    <name type="common">Pseudomonas alcaligenes</name>
    <dbReference type="NCBI Taxonomy" id="43263"/>
    <lineage>
        <taxon>Bacteria</taxon>
        <taxon>Pseudomonadati</taxon>
        <taxon>Pseudomonadota</taxon>
        <taxon>Gammaproteobacteria</taxon>
        <taxon>Pseudomonadales</taxon>
        <taxon>Pseudomonadaceae</taxon>
        <taxon>Aquipseudomonas</taxon>
    </lineage>
</organism>
<keyword evidence="4" id="KW-1185">Reference proteome</keyword>
<proteinExistence type="predicted"/>
<feature type="signal peptide" evidence="1">
    <location>
        <begin position="1"/>
        <end position="15"/>
    </location>
</feature>
<evidence type="ECO:0000313" key="4">
    <source>
        <dbReference type="Proteomes" id="UP000744555"/>
    </source>
</evidence>